<reference evidence="5 6" key="1">
    <citation type="journal article" date="2022" name="Nat. Plants">
        <title>Genomes of leafy and leafless Platanthera orchids illuminate the evolution of mycoheterotrophy.</title>
        <authorList>
            <person name="Li M.H."/>
            <person name="Liu K.W."/>
            <person name="Li Z."/>
            <person name="Lu H.C."/>
            <person name="Ye Q.L."/>
            <person name="Zhang D."/>
            <person name="Wang J.Y."/>
            <person name="Li Y.F."/>
            <person name="Zhong Z.M."/>
            <person name="Liu X."/>
            <person name="Yu X."/>
            <person name="Liu D.K."/>
            <person name="Tu X.D."/>
            <person name="Liu B."/>
            <person name="Hao Y."/>
            <person name="Liao X.Y."/>
            <person name="Jiang Y.T."/>
            <person name="Sun W.H."/>
            <person name="Chen J."/>
            <person name="Chen Y.Q."/>
            <person name="Ai Y."/>
            <person name="Zhai J.W."/>
            <person name="Wu S.S."/>
            <person name="Zhou Z."/>
            <person name="Hsiao Y.Y."/>
            <person name="Wu W.L."/>
            <person name="Chen Y.Y."/>
            <person name="Lin Y.F."/>
            <person name="Hsu J.L."/>
            <person name="Li C.Y."/>
            <person name="Wang Z.W."/>
            <person name="Zhao X."/>
            <person name="Zhong W.Y."/>
            <person name="Ma X.K."/>
            <person name="Ma L."/>
            <person name="Huang J."/>
            <person name="Chen G.Z."/>
            <person name="Huang M.Z."/>
            <person name="Huang L."/>
            <person name="Peng D.H."/>
            <person name="Luo Y.B."/>
            <person name="Zou S.Q."/>
            <person name="Chen S.P."/>
            <person name="Lan S."/>
            <person name="Tsai W.C."/>
            <person name="Van de Peer Y."/>
            <person name="Liu Z.J."/>
        </authorList>
    </citation>
    <scope>NUCLEOTIDE SEQUENCE [LARGE SCALE GENOMIC DNA]</scope>
    <source>
        <strain evidence="5">Lor287</strain>
    </source>
</reference>
<sequence length="608" mass="64954">MASGLPGRDLRGGFVFGAGSAVQVPYQQRSDGGAAIGAAGLLKRSLTEMERQQQMQHAIYLRSVRQKTHLFSSSPFSRVSSADLSGASTTTASSILSSLSSASVSTPFVGQRAPNSTTWSFQEPIATVVSDSLSNSESESTIANRLLELERQLLEDDEEVSISGSAVTNNDWNETMQKLMSPPPLPPPPPLISHATNQNPLSPSPSTSTSSSSGSSSSCAPPPASPSRQMLLDTAKAITEGNHEIVAANLAVLKKLSNIHGDPDQRLTAMMVTALESRINPPPPGNSLPGADVCSADHQTAYHMLYEVSPCFKLGLMAANLAILEATKDQPKIHIIDFDIGQGGQLASLIHLMSERRRQCSPARLPPCLKITAVCDLSFPLNSDVPSAGGTNLSLVGDRLAKLAEHLGVGLLFSIVSGRTQELNHATLLCESGEALAVNFPFFLSRIADESVSPANPRDELLRRVKSLSPRIVTLTEQDMNGNTAPFATRFAEASAHYGALLESLDATASRESVERARIESCLGRKAANSIAMDGADRVERCEVYGKWRARMGMAGFNSVPIGSSISDLVKLRLASYKNNPGFTLKEETAWIGCGWMGRVLTVTSTWR</sequence>
<evidence type="ECO:0000256" key="4">
    <source>
        <dbReference type="SAM" id="MobiDB-lite"/>
    </source>
</evidence>
<comment type="caution">
    <text evidence="3">Lacks conserved residue(s) required for the propagation of feature annotation.</text>
</comment>
<feature type="region of interest" description="Leucine repeat II (LRII)" evidence="3">
    <location>
        <begin position="395"/>
        <end position="427"/>
    </location>
</feature>
<comment type="caution">
    <text evidence="5">The sequence shown here is derived from an EMBL/GenBank/DDBJ whole genome shotgun (WGS) entry which is preliminary data.</text>
</comment>
<evidence type="ECO:0000256" key="3">
    <source>
        <dbReference type="PROSITE-ProRule" id="PRU01191"/>
    </source>
</evidence>
<dbReference type="AlphaFoldDB" id="A0AAP0AV58"/>
<name>A0AAP0AV58_9ASPA</name>
<feature type="compositionally biased region" description="Pro residues" evidence="4">
    <location>
        <begin position="181"/>
        <end position="191"/>
    </location>
</feature>
<feature type="short sequence motif" description="VHIID" evidence="3">
    <location>
        <begin position="333"/>
        <end position="337"/>
    </location>
</feature>
<comment type="similarity">
    <text evidence="3">Belongs to the GRAS family.</text>
</comment>
<proteinExistence type="inferred from homology"/>
<feature type="region of interest" description="Disordered" evidence="4">
    <location>
        <begin position="176"/>
        <end position="228"/>
    </location>
</feature>
<dbReference type="InterPro" id="IPR005202">
    <property type="entry name" value="TF_GRAS"/>
</dbReference>
<evidence type="ECO:0000256" key="1">
    <source>
        <dbReference type="ARBA" id="ARBA00023015"/>
    </source>
</evidence>
<organism evidence="5 6">
    <name type="scientific">Platanthera zijinensis</name>
    <dbReference type="NCBI Taxonomy" id="2320716"/>
    <lineage>
        <taxon>Eukaryota</taxon>
        <taxon>Viridiplantae</taxon>
        <taxon>Streptophyta</taxon>
        <taxon>Embryophyta</taxon>
        <taxon>Tracheophyta</taxon>
        <taxon>Spermatophyta</taxon>
        <taxon>Magnoliopsida</taxon>
        <taxon>Liliopsida</taxon>
        <taxon>Asparagales</taxon>
        <taxon>Orchidaceae</taxon>
        <taxon>Orchidoideae</taxon>
        <taxon>Orchideae</taxon>
        <taxon>Orchidinae</taxon>
        <taxon>Platanthera</taxon>
    </lineage>
</organism>
<evidence type="ECO:0000313" key="5">
    <source>
        <dbReference type="EMBL" id="KAK8916355.1"/>
    </source>
</evidence>
<dbReference type="EMBL" id="JBBWWQ010000020">
    <property type="protein sequence ID" value="KAK8916355.1"/>
    <property type="molecule type" value="Genomic_DNA"/>
</dbReference>
<dbReference type="PROSITE" id="PS50985">
    <property type="entry name" value="GRAS"/>
    <property type="match status" value="1"/>
</dbReference>
<evidence type="ECO:0000256" key="2">
    <source>
        <dbReference type="ARBA" id="ARBA00023163"/>
    </source>
</evidence>
<evidence type="ECO:0000313" key="6">
    <source>
        <dbReference type="Proteomes" id="UP001418222"/>
    </source>
</evidence>
<keyword evidence="6" id="KW-1185">Reference proteome</keyword>
<dbReference type="PANTHER" id="PTHR31636">
    <property type="entry name" value="OSJNBA0084A10.13 PROTEIN-RELATED"/>
    <property type="match status" value="1"/>
</dbReference>
<protein>
    <submittedName>
        <fullName evidence="5">Scarecrow-like protein 8</fullName>
    </submittedName>
</protein>
<feature type="compositionally biased region" description="Low complexity" evidence="4">
    <location>
        <begin position="204"/>
        <end position="219"/>
    </location>
</feature>
<keyword evidence="2" id="KW-0804">Transcription</keyword>
<accession>A0AAP0AV58</accession>
<dbReference type="Pfam" id="PF03514">
    <property type="entry name" value="GRAS"/>
    <property type="match status" value="1"/>
</dbReference>
<keyword evidence="1" id="KW-0805">Transcription regulation</keyword>
<gene>
    <name evidence="5" type="primary">SCL8</name>
    <name evidence="5" type="ORF">KSP39_PZI022891</name>
</gene>
<dbReference type="Proteomes" id="UP001418222">
    <property type="component" value="Unassembled WGS sequence"/>
</dbReference>
<feature type="region of interest" description="SAW" evidence="3">
    <location>
        <begin position="532"/>
        <end position="608"/>
    </location>
</feature>